<evidence type="ECO:0000256" key="5">
    <source>
        <dbReference type="ARBA" id="ARBA00023136"/>
    </source>
</evidence>
<feature type="transmembrane region" description="Helical" evidence="6">
    <location>
        <begin position="12"/>
        <end position="35"/>
    </location>
</feature>
<feature type="transmembrane region" description="Helical" evidence="6">
    <location>
        <begin position="103"/>
        <end position="123"/>
    </location>
</feature>
<evidence type="ECO:0000313" key="9">
    <source>
        <dbReference type="Proteomes" id="UP001428341"/>
    </source>
</evidence>
<evidence type="ECO:0000256" key="2">
    <source>
        <dbReference type="ARBA" id="ARBA00007635"/>
    </source>
</evidence>
<evidence type="ECO:0000256" key="4">
    <source>
        <dbReference type="ARBA" id="ARBA00022989"/>
    </source>
</evidence>
<protein>
    <recommendedName>
        <fullName evidence="6">WAT1-related protein</fullName>
    </recommendedName>
</protein>
<feature type="transmembrane region" description="Helical" evidence="6">
    <location>
        <begin position="41"/>
        <end position="59"/>
    </location>
</feature>
<evidence type="ECO:0000256" key="3">
    <source>
        <dbReference type="ARBA" id="ARBA00022692"/>
    </source>
</evidence>
<evidence type="ECO:0000259" key="7">
    <source>
        <dbReference type="Pfam" id="PF00892"/>
    </source>
</evidence>
<dbReference type="AlphaFoldDB" id="A0AAP0MHE5"/>
<dbReference type="SUPFAM" id="SSF103481">
    <property type="entry name" value="Multidrug resistance efflux transporter EmrE"/>
    <property type="match status" value="2"/>
</dbReference>
<name>A0AAP0MHE5_9ROSI</name>
<evidence type="ECO:0000256" key="1">
    <source>
        <dbReference type="ARBA" id="ARBA00004141"/>
    </source>
</evidence>
<feature type="transmembrane region" description="Helical" evidence="6">
    <location>
        <begin position="135"/>
        <end position="154"/>
    </location>
</feature>
<keyword evidence="4 6" id="KW-1133">Transmembrane helix</keyword>
<organism evidence="8 9">
    <name type="scientific">Citrus x changshan-huyou</name>
    <dbReference type="NCBI Taxonomy" id="2935761"/>
    <lineage>
        <taxon>Eukaryota</taxon>
        <taxon>Viridiplantae</taxon>
        <taxon>Streptophyta</taxon>
        <taxon>Embryophyta</taxon>
        <taxon>Tracheophyta</taxon>
        <taxon>Spermatophyta</taxon>
        <taxon>Magnoliopsida</taxon>
        <taxon>eudicotyledons</taxon>
        <taxon>Gunneridae</taxon>
        <taxon>Pentapetalae</taxon>
        <taxon>rosids</taxon>
        <taxon>malvids</taxon>
        <taxon>Sapindales</taxon>
        <taxon>Rutaceae</taxon>
        <taxon>Aurantioideae</taxon>
        <taxon>Citrus</taxon>
    </lineage>
</organism>
<comment type="caution">
    <text evidence="8">The sequence shown here is derived from an EMBL/GenBank/DDBJ whole genome shotgun (WGS) entry which is preliminary data.</text>
</comment>
<dbReference type="PANTHER" id="PTHR31218">
    <property type="entry name" value="WAT1-RELATED PROTEIN"/>
    <property type="match status" value="1"/>
</dbReference>
<accession>A0AAP0MHE5</accession>
<proteinExistence type="inferred from homology"/>
<dbReference type="GO" id="GO:0016020">
    <property type="term" value="C:membrane"/>
    <property type="evidence" value="ECO:0007669"/>
    <property type="project" value="UniProtKB-SubCell"/>
</dbReference>
<feature type="transmembrane region" description="Helical" evidence="6">
    <location>
        <begin position="299"/>
        <end position="318"/>
    </location>
</feature>
<dbReference type="GO" id="GO:0022857">
    <property type="term" value="F:transmembrane transporter activity"/>
    <property type="evidence" value="ECO:0007669"/>
    <property type="project" value="InterPro"/>
</dbReference>
<feature type="domain" description="EamA" evidence="7">
    <location>
        <begin position="11"/>
        <end position="145"/>
    </location>
</feature>
<dbReference type="Pfam" id="PF00892">
    <property type="entry name" value="EamA"/>
    <property type="match status" value="1"/>
</dbReference>
<dbReference type="InterPro" id="IPR037185">
    <property type="entry name" value="EmrE-like"/>
</dbReference>
<keyword evidence="5 6" id="KW-0472">Membrane</keyword>
<dbReference type="InterPro" id="IPR030184">
    <property type="entry name" value="WAT1-related"/>
</dbReference>
<evidence type="ECO:0000313" key="8">
    <source>
        <dbReference type="EMBL" id="KAK9210517.1"/>
    </source>
</evidence>
<keyword evidence="3 6" id="KW-0812">Transmembrane</keyword>
<dbReference type="Proteomes" id="UP001428341">
    <property type="component" value="Unassembled WGS sequence"/>
</dbReference>
<keyword evidence="9" id="KW-1185">Reference proteome</keyword>
<feature type="transmembrane region" description="Helical" evidence="6">
    <location>
        <begin position="179"/>
        <end position="199"/>
    </location>
</feature>
<reference evidence="8 9" key="1">
    <citation type="submission" date="2024-05" db="EMBL/GenBank/DDBJ databases">
        <title>Haplotype-resolved chromosome-level genome assembly of Huyou (Citrus changshanensis).</title>
        <authorList>
            <person name="Miao C."/>
            <person name="Chen W."/>
            <person name="Wu Y."/>
            <person name="Wang L."/>
            <person name="Zhao S."/>
            <person name="Grierson D."/>
            <person name="Xu C."/>
            <person name="Chen K."/>
        </authorList>
    </citation>
    <scope>NUCLEOTIDE SEQUENCE [LARGE SCALE GENOMIC DNA]</scope>
    <source>
        <strain evidence="8">01-14</strain>
        <tissue evidence="8">Leaf</tissue>
    </source>
</reference>
<dbReference type="EMBL" id="JBCGBO010000004">
    <property type="protein sequence ID" value="KAK9210517.1"/>
    <property type="molecule type" value="Genomic_DNA"/>
</dbReference>
<feature type="transmembrane region" description="Helical" evidence="6">
    <location>
        <begin position="244"/>
        <end position="267"/>
    </location>
</feature>
<evidence type="ECO:0000256" key="6">
    <source>
        <dbReference type="RuleBase" id="RU363077"/>
    </source>
</evidence>
<feature type="transmembrane region" description="Helical" evidence="6">
    <location>
        <begin position="274"/>
        <end position="293"/>
    </location>
</feature>
<feature type="transmembrane region" description="Helical" evidence="6">
    <location>
        <begin position="71"/>
        <end position="91"/>
    </location>
</feature>
<sequence>MGCIEAYKPAMAMVALQFLYAGVALFTRVALVQGLSPRVFVVYRQGTAALIMAPIVYISTRKSSYRLSLGLRTFGWLFVASLIGVTANQNAYFEGLYLSSSTVASAMTNLMPAVTFVMAFSAGWEKVHIRSLRSIAKILGTIFCVGGAITMALLKGPKLVNEEFIPPKSLIFSSGADNWLLGCFLLFGSSWFWSFWMILQVPISSSIPNHSYSSAWMCFLASLESATVALLVEKNLEAWTLNSFLELACCLYSGIALAISFFLQAWCISERGPLFCAMFNPLCTVIVTVLAGLFLDEEIFMGSLIGAFAVIIGLYVVLWGKAEDLEEIEHKTDTKLQNDQTRTVQVVIEEPSVKKSCKNNLEEPLLSDKSSIVDANEMIE</sequence>
<comment type="subcellular location">
    <subcellularLocation>
        <location evidence="1 6">Membrane</location>
        <topology evidence="1 6">Multi-pass membrane protein</topology>
    </subcellularLocation>
</comment>
<comment type="similarity">
    <text evidence="2 6">Belongs to the drug/metabolite transporter (DMT) superfamily. Plant drug/metabolite exporter (P-DME) (TC 2.A.7.4) family.</text>
</comment>
<gene>
    <name evidence="8" type="ORF">WN944_002888</name>
</gene>
<dbReference type="InterPro" id="IPR000620">
    <property type="entry name" value="EamA_dom"/>
</dbReference>